<accession>A0A1M6WUE0</accession>
<organism evidence="1 2">
    <name type="scientific">Bradyrhizobium lablabi</name>
    <dbReference type="NCBI Taxonomy" id="722472"/>
    <lineage>
        <taxon>Bacteria</taxon>
        <taxon>Pseudomonadati</taxon>
        <taxon>Pseudomonadota</taxon>
        <taxon>Alphaproteobacteria</taxon>
        <taxon>Hyphomicrobiales</taxon>
        <taxon>Nitrobacteraceae</taxon>
        <taxon>Bradyrhizobium</taxon>
    </lineage>
</organism>
<proteinExistence type="predicted"/>
<dbReference type="EMBL" id="FNTI01000001">
    <property type="protein sequence ID" value="SEC88614.1"/>
    <property type="molecule type" value="Genomic_DNA"/>
</dbReference>
<evidence type="ECO:0000313" key="2">
    <source>
        <dbReference type="Proteomes" id="UP000183208"/>
    </source>
</evidence>
<protein>
    <submittedName>
        <fullName evidence="1">Uncharacterized protein</fullName>
    </submittedName>
</protein>
<dbReference type="Proteomes" id="UP000183208">
    <property type="component" value="Unassembled WGS sequence"/>
</dbReference>
<reference evidence="1 2" key="1">
    <citation type="submission" date="2016-10" db="EMBL/GenBank/DDBJ databases">
        <authorList>
            <person name="de Groot N.N."/>
        </authorList>
    </citation>
    <scope>NUCLEOTIDE SEQUENCE [LARGE SCALE GENOMIC DNA]</scope>
    <source>
        <strain evidence="1 2">GAS522</strain>
    </source>
</reference>
<dbReference type="RefSeq" id="WP_074819355.1">
    <property type="nucleotide sequence ID" value="NZ_FNTI01000001.1"/>
</dbReference>
<name>A0A1M6WUE0_9BRAD</name>
<sequence>MSNRIDRSWTVFVSVENFEHDRCVDIFRRADGSYGFEEFRRDTEDNGQWTPVQYYSGVAYTSPGDALDTAERCIPWLPHVLAQKPELKTRIGLG</sequence>
<dbReference type="OrthoDB" id="5195437at2"/>
<gene>
    <name evidence="1" type="ORF">SAMN05444171_2500</name>
</gene>
<evidence type="ECO:0000313" key="1">
    <source>
        <dbReference type="EMBL" id="SEC88614.1"/>
    </source>
</evidence>
<dbReference type="AlphaFoldDB" id="A0A1M6WUE0"/>